<reference evidence="1 2" key="1">
    <citation type="submission" date="2021-01" db="EMBL/GenBank/DDBJ databases">
        <title>Genomic Encyclopedia of Type Strains, Phase IV (KMG-IV): sequencing the most valuable type-strain genomes for metagenomic binning, comparative biology and taxonomic classification.</title>
        <authorList>
            <person name="Goeker M."/>
        </authorList>
    </citation>
    <scope>NUCLEOTIDE SEQUENCE [LARGE SCALE GENOMIC DNA]</scope>
    <source>
        <strain evidence="1 2">DSM 23711</strain>
    </source>
</reference>
<organism evidence="1 2">
    <name type="scientific">Aquibacillus albus</name>
    <dbReference type="NCBI Taxonomy" id="1168171"/>
    <lineage>
        <taxon>Bacteria</taxon>
        <taxon>Bacillati</taxon>
        <taxon>Bacillota</taxon>
        <taxon>Bacilli</taxon>
        <taxon>Bacillales</taxon>
        <taxon>Bacillaceae</taxon>
        <taxon>Aquibacillus</taxon>
    </lineage>
</organism>
<comment type="caution">
    <text evidence="1">The sequence shown here is derived from an EMBL/GenBank/DDBJ whole genome shotgun (WGS) entry which is preliminary data.</text>
</comment>
<proteinExistence type="predicted"/>
<keyword evidence="2" id="KW-1185">Reference proteome</keyword>
<dbReference type="InterPro" id="IPR025437">
    <property type="entry name" value="YfhE-like"/>
</dbReference>
<sequence>MVKRTQYQPTKQPGVDLSAAQQVRYNKEFKQADIAGGYRKQQINRNS</sequence>
<evidence type="ECO:0000313" key="1">
    <source>
        <dbReference type="EMBL" id="MBM7571102.1"/>
    </source>
</evidence>
<evidence type="ECO:0008006" key="3">
    <source>
        <dbReference type="Google" id="ProtNLM"/>
    </source>
</evidence>
<dbReference type="EMBL" id="JAFBDR010000007">
    <property type="protein sequence ID" value="MBM7571102.1"/>
    <property type="molecule type" value="Genomic_DNA"/>
</dbReference>
<dbReference type="Pfam" id="PF14152">
    <property type="entry name" value="YfhE"/>
    <property type="match status" value="1"/>
</dbReference>
<dbReference type="RefSeq" id="WP_204498511.1">
    <property type="nucleotide sequence ID" value="NZ_JAFBDR010000007.1"/>
</dbReference>
<dbReference type="Proteomes" id="UP001296943">
    <property type="component" value="Unassembled WGS sequence"/>
</dbReference>
<evidence type="ECO:0000313" key="2">
    <source>
        <dbReference type="Proteomes" id="UP001296943"/>
    </source>
</evidence>
<protein>
    <recommendedName>
        <fullName evidence="3">YfhE family protein</fullName>
    </recommendedName>
</protein>
<name>A0ABS2MYZ4_9BACI</name>
<accession>A0ABS2MYZ4</accession>
<gene>
    <name evidence="1" type="ORF">JOC48_001585</name>
</gene>